<dbReference type="PANTHER" id="PTHR46566:SF2">
    <property type="entry name" value="ATP-DEPENDENT 6-PHOSPHOFRUCTOKINASE ISOZYME 2"/>
    <property type="match status" value="1"/>
</dbReference>
<keyword evidence="9" id="KW-1185">Reference proteome</keyword>
<dbReference type="PROSITE" id="PS00583">
    <property type="entry name" value="PFKB_KINASES_1"/>
    <property type="match status" value="1"/>
</dbReference>
<gene>
    <name evidence="8" type="ORF">G4L39_10005</name>
</gene>
<dbReference type="GO" id="GO:0005829">
    <property type="term" value="C:cytosol"/>
    <property type="evidence" value="ECO:0007669"/>
    <property type="project" value="TreeGrafter"/>
</dbReference>
<dbReference type="Proteomes" id="UP000477311">
    <property type="component" value="Unassembled WGS sequence"/>
</dbReference>
<evidence type="ECO:0000256" key="6">
    <source>
        <dbReference type="PIRNR" id="PIRNR000535"/>
    </source>
</evidence>
<dbReference type="PIRSF" id="PIRSF000535">
    <property type="entry name" value="1PFK/6PFK/LacC"/>
    <property type="match status" value="1"/>
</dbReference>
<evidence type="ECO:0000256" key="5">
    <source>
        <dbReference type="ARBA" id="ARBA00022840"/>
    </source>
</evidence>
<keyword evidence="4 8" id="KW-0418">Kinase</keyword>
<evidence type="ECO:0000256" key="4">
    <source>
        <dbReference type="ARBA" id="ARBA00022777"/>
    </source>
</evidence>
<evidence type="ECO:0000256" key="2">
    <source>
        <dbReference type="ARBA" id="ARBA00022679"/>
    </source>
</evidence>
<keyword evidence="2 6" id="KW-0808">Transferase</keyword>
<keyword evidence="5" id="KW-0067">ATP-binding</keyword>
<dbReference type="Gene3D" id="3.40.1190.20">
    <property type="match status" value="1"/>
</dbReference>
<evidence type="ECO:0000313" key="9">
    <source>
        <dbReference type="Proteomes" id="UP000477311"/>
    </source>
</evidence>
<dbReference type="RefSeq" id="WP_165107916.1">
    <property type="nucleotide sequence ID" value="NZ_JAAKYA010000066.1"/>
</dbReference>
<dbReference type="SUPFAM" id="SSF53613">
    <property type="entry name" value="Ribokinase-like"/>
    <property type="match status" value="1"/>
</dbReference>
<dbReference type="EC" id="2.7.1.-" evidence="8"/>
<dbReference type="InterPro" id="IPR002173">
    <property type="entry name" value="Carboh/pur_kinase_PfkB_CS"/>
</dbReference>
<dbReference type="GO" id="GO:0008443">
    <property type="term" value="F:phosphofructokinase activity"/>
    <property type="evidence" value="ECO:0007669"/>
    <property type="project" value="TreeGrafter"/>
</dbReference>
<proteinExistence type="inferred from homology"/>
<dbReference type="AlphaFoldDB" id="A0A6M1RPX6"/>
<feature type="domain" description="Carbohydrate kinase PfkB" evidence="7">
    <location>
        <begin position="19"/>
        <end position="292"/>
    </location>
</feature>
<evidence type="ECO:0000313" key="8">
    <source>
        <dbReference type="EMBL" id="NGO39723.1"/>
    </source>
</evidence>
<accession>A0A6M1RPX6</accession>
<organism evidence="8 9">
    <name type="scientific">Limisphaera ngatamarikiensis</name>
    <dbReference type="NCBI Taxonomy" id="1324935"/>
    <lineage>
        <taxon>Bacteria</taxon>
        <taxon>Pseudomonadati</taxon>
        <taxon>Verrucomicrobiota</taxon>
        <taxon>Verrucomicrobiia</taxon>
        <taxon>Limisphaerales</taxon>
        <taxon>Limisphaeraceae</taxon>
        <taxon>Limisphaera</taxon>
    </lineage>
</organism>
<keyword evidence="3" id="KW-0547">Nucleotide-binding</keyword>
<evidence type="ECO:0000256" key="3">
    <source>
        <dbReference type="ARBA" id="ARBA00022741"/>
    </source>
</evidence>
<evidence type="ECO:0000256" key="1">
    <source>
        <dbReference type="ARBA" id="ARBA00010688"/>
    </source>
</evidence>
<evidence type="ECO:0000259" key="7">
    <source>
        <dbReference type="Pfam" id="PF00294"/>
    </source>
</evidence>
<reference evidence="8 9" key="1">
    <citation type="submission" date="2020-02" db="EMBL/GenBank/DDBJ databases">
        <title>Draft genome sequence of Limisphaera ngatamarikiensis NGM72.4T, a thermophilic Verrucomicrobia grouped in subdivision 3.</title>
        <authorList>
            <person name="Carere C.R."/>
            <person name="Steen J."/>
            <person name="Hugenholtz P."/>
            <person name="Stott M.B."/>
        </authorList>
    </citation>
    <scope>NUCLEOTIDE SEQUENCE [LARGE SCALE GENOMIC DNA]</scope>
    <source>
        <strain evidence="8 9">NGM72.4</strain>
    </source>
</reference>
<comment type="caution">
    <text evidence="8">The sequence shown here is derived from an EMBL/GenBank/DDBJ whole genome shotgun (WGS) entry which is preliminary data.</text>
</comment>
<protein>
    <submittedName>
        <fullName evidence="8">Hexose kinase</fullName>
        <ecNumber evidence="8">2.7.1.-</ecNumber>
    </submittedName>
</protein>
<dbReference type="Pfam" id="PF00294">
    <property type="entry name" value="PfkB"/>
    <property type="match status" value="1"/>
</dbReference>
<name>A0A6M1RPX6_9BACT</name>
<dbReference type="GO" id="GO:0005524">
    <property type="term" value="F:ATP binding"/>
    <property type="evidence" value="ECO:0007669"/>
    <property type="project" value="UniProtKB-KW"/>
</dbReference>
<dbReference type="InterPro" id="IPR017583">
    <property type="entry name" value="Tagatose/fructose_Pkinase"/>
</dbReference>
<comment type="similarity">
    <text evidence="1">Belongs to the carbohydrate kinase PfkB family.</text>
</comment>
<dbReference type="PANTHER" id="PTHR46566">
    <property type="entry name" value="1-PHOSPHOFRUCTOKINASE-RELATED"/>
    <property type="match status" value="1"/>
</dbReference>
<dbReference type="EMBL" id="JAAKYA010000066">
    <property type="protein sequence ID" value="NGO39723.1"/>
    <property type="molecule type" value="Genomic_DNA"/>
</dbReference>
<dbReference type="InterPro" id="IPR011611">
    <property type="entry name" value="PfkB_dom"/>
</dbReference>
<dbReference type="InterPro" id="IPR029056">
    <property type="entry name" value="Ribokinase-like"/>
</dbReference>
<dbReference type="NCBIfam" id="TIGR03168">
    <property type="entry name" value="1-PFK"/>
    <property type="match status" value="1"/>
</dbReference>
<dbReference type="CDD" id="cd01164">
    <property type="entry name" value="FruK_PfkB_like"/>
    <property type="match status" value="1"/>
</dbReference>
<sequence>MERGHVAVLCANPALDVEWLVDGLREEERNRVLEERRWAGGKGVNVARWLRYLGVRTRLVLPVGGDTGAELLGLLRREMLAGEACEIHGATRVNVVITTPAGRQWRFNREGPTLRRGEWQAVVKQFVASMEGASLAVLSGSLPPGVNRDAYADLIGRARACGVPTVLDCEGEALRKALTAGPFLVKVNQAELADWWGRELADEAEVLEAAASMTEAGAEWVLVTRGPEPVLLIQRGQGLRIRRPVPRVRVRNRLGAGDALMAGLCCGLVKGRAAEEWVAMGIDTAAVFLRSEPGRRPPAPALKRLRARLGRARDGA</sequence>